<evidence type="ECO:0000256" key="6">
    <source>
        <dbReference type="ARBA" id="ARBA00023136"/>
    </source>
</evidence>
<evidence type="ECO:0000259" key="11">
    <source>
        <dbReference type="PROSITE" id="PS50262"/>
    </source>
</evidence>
<dbReference type="EMBL" id="JALJAT010000003">
    <property type="protein sequence ID" value="KAK4471038.1"/>
    <property type="molecule type" value="Genomic_DNA"/>
</dbReference>
<dbReference type="AlphaFoldDB" id="A0AAE2D4E0"/>
<evidence type="ECO:0000256" key="5">
    <source>
        <dbReference type="ARBA" id="ARBA00023040"/>
    </source>
</evidence>
<evidence type="ECO:0000313" key="12">
    <source>
        <dbReference type="EMBL" id="KAK4471038.1"/>
    </source>
</evidence>
<dbReference type="GO" id="GO:0043410">
    <property type="term" value="P:positive regulation of MAPK cascade"/>
    <property type="evidence" value="ECO:0007669"/>
    <property type="project" value="TreeGrafter"/>
</dbReference>
<proteinExistence type="inferred from homology"/>
<keyword evidence="5 9" id="KW-0297">G-protein coupled receptor</keyword>
<sequence>MLLTKHQQVNNLHIIHALHNNINTTTNINISSINTTISNLLTYSNQYTQSFDIIYIVLNLIKGIVYTLIIISALFGNALVFIAVIQFTRLQRIRTNLFIISLAIADFIVALLVMPFNAIMSLLNFKWIFGKTLCNLYNATDVLFSTASILHLCCISMDRYIAVIHPLNYESRMSKKLIIILLCLTWTLSFIISYIPILMEWHKPFNQFIHINIHQNISMMLNDTTELNDSLTCYFNVNAYYAVISSSISFWIPSIIMIIVYMRIFIEAKRQEKKIAQLHCPHSRMYIHTTTTTTTTTDNQQISSYDNNSSINNHNMNVLTQSIHYTTPLNQLINSSQFTNNIDDIKFTTHIKIHHESKAARTLSIVMGAFLLCWLPFFLWYTITNIVCNNCTYPNSLHEIMYWIGYFNSTINPIIYAYYNRTFRQAFIKLLECYQCSTTLNDDDDDDVHQCMDSYRSPISRRYKLDHISNDLMHRSITNETNDKLLDNHKNDINNESNSFDN</sequence>
<dbReference type="PROSITE" id="PS00237">
    <property type="entry name" value="G_PROTEIN_RECEP_F1_1"/>
    <property type="match status" value="1"/>
</dbReference>
<reference evidence="12" key="2">
    <citation type="journal article" date="2023" name="Infect Dis Poverty">
        <title>Chromosome-scale genome of the human blood fluke Schistosoma mekongi and its implications for public health.</title>
        <authorList>
            <person name="Zhou M."/>
            <person name="Xu L."/>
            <person name="Xu D."/>
            <person name="Chen W."/>
            <person name="Khan J."/>
            <person name="Hu Y."/>
            <person name="Huang H."/>
            <person name="Wei H."/>
            <person name="Zhang Y."/>
            <person name="Chusongsang P."/>
            <person name="Tanasarnprasert K."/>
            <person name="Hu X."/>
            <person name="Limpanont Y."/>
            <person name="Lv Z."/>
        </authorList>
    </citation>
    <scope>NUCLEOTIDE SEQUENCE</scope>
    <source>
        <strain evidence="12">LV_2022a</strain>
    </source>
</reference>
<dbReference type="PANTHER" id="PTHR24248:SF66">
    <property type="entry name" value="OCTOPAMINE RECEPTOR BETA-3R"/>
    <property type="match status" value="1"/>
</dbReference>
<dbReference type="GO" id="GO:0004930">
    <property type="term" value="F:G protein-coupled receptor activity"/>
    <property type="evidence" value="ECO:0007669"/>
    <property type="project" value="UniProtKB-KW"/>
</dbReference>
<keyword evidence="4 10" id="KW-1133">Transmembrane helix</keyword>
<keyword evidence="2" id="KW-1003">Cell membrane</keyword>
<keyword evidence="3 9" id="KW-0812">Transmembrane</keyword>
<evidence type="ECO:0000313" key="13">
    <source>
        <dbReference type="Proteomes" id="UP001292079"/>
    </source>
</evidence>
<evidence type="ECO:0000256" key="2">
    <source>
        <dbReference type="ARBA" id="ARBA00022475"/>
    </source>
</evidence>
<feature type="transmembrane region" description="Helical" evidence="10">
    <location>
        <begin position="239"/>
        <end position="264"/>
    </location>
</feature>
<dbReference type="Pfam" id="PF00001">
    <property type="entry name" value="7tm_1"/>
    <property type="match status" value="1"/>
</dbReference>
<dbReference type="InterPro" id="IPR000276">
    <property type="entry name" value="GPCR_Rhodpsn"/>
</dbReference>
<feature type="transmembrane region" description="Helical" evidence="10">
    <location>
        <begin position="400"/>
        <end position="419"/>
    </location>
</feature>
<feature type="transmembrane region" description="Helical" evidence="10">
    <location>
        <begin position="362"/>
        <end position="380"/>
    </location>
</feature>
<feature type="transmembrane region" description="Helical" evidence="10">
    <location>
        <begin position="177"/>
        <end position="197"/>
    </location>
</feature>
<evidence type="ECO:0000256" key="1">
    <source>
        <dbReference type="ARBA" id="ARBA00004651"/>
    </source>
</evidence>
<protein>
    <recommendedName>
        <fullName evidence="11">G-protein coupled receptors family 1 profile domain-containing protein</fullName>
    </recommendedName>
</protein>
<dbReference type="SUPFAM" id="SSF81321">
    <property type="entry name" value="Family A G protein-coupled receptor-like"/>
    <property type="match status" value="1"/>
</dbReference>
<evidence type="ECO:0000256" key="3">
    <source>
        <dbReference type="ARBA" id="ARBA00022692"/>
    </source>
</evidence>
<comment type="similarity">
    <text evidence="9">Belongs to the G-protein coupled receptor 1 family.</text>
</comment>
<dbReference type="Proteomes" id="UP001292079">
    <property type="component" value="Unassembled WGS sequence"/>
</dbReference>
<feature type="transmembrane region" description="Helical" evidence="10">
    <location>
        <begin position="136"/>
        <end position="157"/>
    </location>
</feature>
<comment type="subcellular location">
    <subcellularLocation>
        <location evidence="1">Cell membrane</location>
        <topology evidence="1">Multi-pass membrane protein</topology>
    </subcellularLocation>
</comment>
<comment type="caution">
    <text evidence="12">The sequence shown here is derived from an EMBL/GenBank/DDBJ whole genome shotgun (WGS) entry which is preliminary data.</text>
</comment>
<keyword evidence="6 10" id="KW-0472">Membrane</keyword>
<name>A0AAE2D4E0_SCHME</name>
<keyword evidence="7 9" id="KW-0675">Receptor</keyword>
<evidence type="ECO:0000256" key="9">
    <source>
        <dbReference type="RuleBase" id="RU000688"/>
    </source>
</evidence>
<evidence type="ECO:0000256" key="8">
    <source>
        <dbReference type="ARBA" id="ARBA00023224"/>
    </source>
</evidence>
<keyword evidence="8 9" id="KW-0807">Transducer</keyword>
<dbReference type="InterPro" id="IPR017452">
    <property type="entry name" value="GPCR_Rhodpsn_7TM"/>
</dbReference>
<evidence type="ECO:0000256" key="7">
    <source>
        <dbReference type="ARBA" id="ARBA00023170"/>
    </source>
</evidence>
<dbReference type="PRINTS" id="PR00237">
    <property type="entry name" value="GPCRRHODOPSN"/>
</dbReference>
<evidence type="ECO:0000256" key="10">
    <source>
        <dbReference type="SAM" id="Phobius"/>
    </source>
</evidence>
<feature type="transmembrane region" description="Helical" evidence="10">
    <location>
        <begin position="97"/>
        <end position="116"/>
    </location>
</feature>
<feature type="transmembrane region" description="Helical" evidence="10">
    <location>
        <begin position="64"/>
        <end position="85"/>
    </location>
</feature>
<dbReference type="PANTHER" id="PTHR24248">
    <property type="entry name" value="ADRENERGIC RECEPTOR-RELATED G-PROTEIN COUPLED RECEPTOR"/>
    <property type="match status" value="1"/>
</dbReference>
<dbReference type="Gene3D" id="1.20.1070.10">
    <property type="entry name" value="Rhodopsin 7-helix transmembrane proteins"/>
    <property type="match status" value="1"/>
</dbReference>
<dbReference type="GO" id="GO:0005886">
    <property type="term" value="C:plasma membrane"/>
    <property type="evidence" value="ECO:0007669"/>
    <property type="project" value="UniProtKB-SubCell"/>
</dbReference>
<dbReference type="PROSITE" id="PS50262">
    <property type="entry name" value="G_PROTEIN_RECEP_F1_2"/>
    <property type="match status" value="1"/>
</dbReference>
<evidence type="ECO:0000256" key="4">
    <source>
        <dbReference type="ARBA" id="ARBA00022989"/>
    </source>
</evidence>
<keyword evidence="13" id="KW-1185">Reference proteome</keyword>
<reference evidence="12" key="1">
    <citation type="submission" date="2022-04" db="EMBL/GenBank/DDBJ databases">
        <authorList>
            <person name="Xu L."/>
            <person name="Lv Z."/>
        </authorList>
    </citation>
    <scope>NUCLEOTIDE SEQUENCE</scope>
    <source>
        <strain evidence="12">LV_2022a</strain>
    </source>
</reference>
<gene>
    <name evidence="12" type="ORF">MN116_000547</name>
</gene>
<feature type="domain" description="G-protein coupled receptors family 1 profile" evidence="11">
    <location>
        <begin position="76"/>
        <end position="416"/>
    </location>
</feature>
<dbReference type="GO" id="GO:0071880">
    <property type="term" value="P:adenylate cyclase-activating adrenergic receptor signaling pathway"/>
    <property type="evidence" value="ECO:0007669"/>
    <property type="project" value="TreeGrafter"/>
</dbReference>
<accession>A0AAE2D4E0</accession>
<organism evidence="12 13">
    <name type="scientific">Schistosoma mekongi</name>
    <name type="common">Parasitic worm</name>
    <dbReference type="NCBI Taxonomy" id="38744"/>
    <lineage>
        <taxon>Eukaryota</taxon>
        <taxon>Metazoa</taxon>
        <taxon>Spiralia</taxon>
        <taxon>Lophotrochozoa</taxon>
        <taxon>Platyhelminthes</taxon>
        <taxon>Trematoda</taxon>
        <taxon>Digenea</taxon>
        <taxon>Strigeidida</taxon>
        <taxon>Schistosomatoidea</taxon>
        <taxon>Schistosomatidae</taxon>
        <taxon>Schistosoma</taxon>
    </lineage>
</organism>